<feature type="binding site" evidence="8">
    <location>
        <position position="6"/>
    </location>
    <ligand>
        <name>Mg(2+)</name>
        <dbReference type="ChEBI" id="CHEBI:18420"/>
    </ligand>
</feature>
<dbReference type="InterPro" id="IPR002716">
    <property type="entry name" value="PIN_dom"/>
</dbReference>
<dbReference type="HAMAP" id="MF_00265">
    <property type="entry name" value="VapC_Nob1"/>
    <property type="match status" value="1"/>
</dbReference>
<dbReference type="Proteomes" id="UP001174210">
    <property type="component" value="Unassembled WGS sequence"/>
</dbReference>
<keyword evidence="4 8" id="KW-0479">Metal-binding</keyword>
<comment type="caution">
    <text evidence="10">The sequence shown here is derived from an EMBL/GenBank/DDBJ whole genome shotgun (WGS) entry which is preliminary data.</text>
</comment>
<feature type="binding site" evidence="8">
    <location>
        <position position="102"/>
    </location>
    <ligand>
        <name>Mg(2+)</name>
        <dbReference type="ChEBI" id="CHEBI:18420"/>
    </ligand>
</feature>
<evidence type="ECO:0000256" key="3">
    <source>
        <dbReference type="ARBA" id="ARBA00022722"/>
    </source>
</evidence>
<comment type="similarity">
    <text evidence="7 8">Belongs to the PINc/VapC protein family.</text>
</comment>
<dbReference type="PANTHER" id="PTHR33653:SF1">
    <property type="entry name" value="RIBONUCLEASE VAPC2"/>
    <property type="match status" value="1"/>
</dbReference>
<dbReference type="InterPro" id="IPR022907">
    <property type="entry name" value="VapC_family"/>
</dbReference>
<organism evidence="10 11">
    <name type="scientific">Leifsonia virtsii</name>
    <dbReference type="NCBI Taxonomy" id="3035915"/>
    <lineage>
        <taxon>Bacteria</taxon>
        <taxon>Bacillati</taxon>
        <taxon>Actinomycetota</taxon>
        <taxon>Actinomycetes</taxon>
        <taxon>Micrococcales</taxon>
        <taxon>Microbacteriaceae</taxon>
        <taxon>Leifsonia</taxon>
    </lineage>
</organism>
<gene>
    <name evidence="8" type="primary">vapC</name>
    <name evidence="10" type="ORF">P5G59_05275</name>
</gene>
<evidence type="ECO:0000313" key="11">
    <source>
        <dbReference type="Proteomes" id="UP001174210"/>
    </source>
</evidence>
<evidence type="ECO:0000256" key="8">
    <source>
        <dbReference type="HAMAP-Rule" id="MF_00265"/>
    </source>
</evidence>
<proteinExistence type="inferred from homology"/>
<accession>A0ABT8IUV1</accession>
<dbReference type="Pfam" id="PF01850">
    <property type="entry name" value="PIN"/>
    <property type="match status" value="1"/>
</dbReference>
<keyword evidence="3 8" id="KW-0540">Nuclease</keyword>
<dbReference type="EC" id="3.1.-.-" evidence="8"/>
<keyword evidence="8" id="KW-0800">Toxin</keyword>
<dbReference type="EMBL" id="JAROCB010000001">
    <property type="protein sequence ID" value="MDN4596543.1"/>
    <property type="molecule type" value="Genomic_DNA"/>
</dbReference>
<dbReference type="RefSeq" id="WP_301216688.1">
    <property type="nucleotide sequence ID" value="NZ_JAROCB010000001.1"/>
</dbReference>
<evidence type="ECO:0000256" key="1">
    <source>
        <dbReference type="ARBA" id="ARBA00001946"/>
    </source>
</evidence>
<evidence type="ECO:0000259" key="9">
    <source>
        <dbReference type="Pfam" id="PF01850"/>
    </source>
</evidence>
<reference evidence="10" key="1">
    <citation type="submission" date="2023-03" db="EMBL/GenBank/DDBJ databases">
        <title>MT1 and MT2 Draft Genomes of Novel Species.</title>
        <authorList>
            <person name="Venkateswaran K."/>
        </authorList>
    </citation>
    <scope>NUCLEOTIDE SEQUENCE</scope>
    <source>
        <strain evidence="10">F6_8S_P_1A</strain>
    </source>
</reference>
<comment type="cofactor">
    <cofactor evidence="1 8">
        <name>Mg(2+)</name>
        <dbReference type="ChEBI" id="CHEBI:18420"/>
    </cofactor>
</comment>
<name>A0ABT8IUV1_9MICO</name>
<evidence type="ECO:0000256" key="2">
    <source>
        <dbReference type="ARBA" id="ARBA00022649"/>
    </source>
</evidence>
<keyword evidence="2 8" id="KW-1277">Toxin-antitoxin system</keyword>
<comment type="function">
    <text evidence="8">Toxic component of a toxin-antitoxin (TA) system. An RNase.</text>
</comment>
<keyword evidence="11" id="KW-1185">Reference proteome</keyword>
<evidence type="ECO:0000313" key="10">
    <source>
        <dbReference type="EMBL" id="MDN4596543.1"/>
    </source>
</evidence>
<keyword evidence="5 8" id="KW-0378">Hydrolase</keyword>
<keyword evidence="6 8" id="KW-0460">Magnesium</keyword>
<dbReference type="InterPro" id="IPR029060">
    <property type="entry name" value="PIN-like_dom_sf"/>
</dbReference>
<sequence length="137" mass="15525">MKWLIDTMVLSATRRPNGEDPAVVRWLEEQNPYSLHISAMTVFEVELGVERRMQTDPDQGRALRRWADEVLEVFAGRILPIDHEVAEVAAGYHLPDPRPERDALLAATAEVGRYAVATRNVRDFEGFGVPLFNPWAV</sequence>
<dbReference type="InterPro" id="IPR050556">
    <property type="entry name" value="Type_II_TA_system_RNase"/>
</dbReference>
<evidence type="ECO:0000256" key="7">
    <source>
        <dbReference type="ARBA" id="ARBA00038093"/>
    </source>
</evidence>
<dbReference type="PANTHER" id="PTHR33653">
    <property type="entry name" value="RIBONUCLEASE VAPC2"/>
    <property type="match status" value="1"/>
</dbReference>
<evidence type="ECO:0000256" key="6">
    <source>
        <dbReference type="ARBA" id="ARBA00022842"/>
    </source>
</evidence>
<evidence type="ECO:0000256" key="4">
    <source>
        <dbReference type="ARBA" id="ARBA00022723"/>
    </source>
</evidence>
<evidence type="ECO:0000256" key="5">
    <source>
        <dbReference type="ARBA" id="ARBA00022801"/>
    </source>
</evidence>
<protein>
    <recommendedName>
        <fullName evidence="8">Ribonuclease VapC</fullName>
        <shortName evidence="8">RNase VapC</shortName>
        <ecNumber evidence="8">3.1.-.-</ecNumber>
    </recommendedName>
    <alternativeName>
        <fullName evidence="8">Toxin VapC</fullName>
    </alternativeName>
</protein>
<dbReference type="CDD" id="cd18746">
    <property type="entry name" value="PIN_VapC4-5_FitB-like"/>
    <property type="match status" value="1"/>
</dbReference>
<dbReference type="SUPFAM" id="SSF88723">
    <property type="entry name" value="PIN domain-like"/>
    <property type="match status" value="1"/>
</dbReference>
<dbReference type="Gene3D" id="3.40.50.1010">
    <property type="entry name" value="5'-nuclease"/>
    <property type="match status" value="1"/>
</dbReference>
<feature type="domain" description="PIN" evidence="9">
    <location>
        <begin position="4"/>
        <end position="122"/>
    </location>
</feature>